<proteinExistence type="inferred from homology"/>
<reference evidence="6" key="1">
    <citation type="submission" date="2016-10" db="EMBL/GenBank/DDBJ databases">
        <authorList>
            <person name="Varghese N."/>
            <person name="Submissions S."/>
        </authorList>
    </citation>
    <scope>NUCLEOTIDE SEQUENCE [LARGE SCALE GENOMIC DNA]</scope>
    <source>
        <strain evidence="6">OK042</strain>
    </source>
</reference>
<protein>
    <submittedName>
        <fullName evidence="5">Acyl-CoA reductase</fullName>
    </submittedName>
</protein>
<keyword evidence="1 3" id="KW-0560">Oxidoreductase</keyword>
<dbReference type="InterPro" id="IPR016162">
    <property type="entry name" value="Ald_DH_N"/>
</dbReference>
<dbReference type="PROSITE" id="PS00687">
    <property type="entry name" value="ALDEHYDE_DEHYDR_GLU"/>
    <property type="match status" value="1"/>
</dbReference>
<comment type="similarity">
    <text evidence="3">Belongs to the aldehyde dehydrogenase family.</text>
</comment>
<feature type="active site" evidence="2">
    <location>
        <position position="247"/>
    </location>
</feature>
<dbReference type="InterPro" id="IPR015590">
    <property type="entry name" value="Aldehyde_DH_dom"/>
</dbReference>
<dbReference type="InterPro" id="IPR016163">
    <property type="entry name" value="Ald_DH_C"/>
</dbReference>
<dbReference type="GO" id="GO:0016620">
    <property type="term" value="F:oxidoreductase activity, acting on the aldehyde or oxo group of donors, NAD or NADP as acceptor"/>
    <property type="evidence" value="ECO:0007669"/>
    <property type="project" value="InterPro"/>
</dbReference>
<dbReference type="PANTHER" id="PTHR11699">
    <property type="entry name" value="ALDEHYDE DEHYDROGENASE-RELATED"/>
    <property type="match status" value="1"/>
</dbReference>
<dbReference type="Gene3D" id="3.40.309.10">
    <property type="entry name" value="Aldehyde Dehydrogenase, Chain A, domain 2"/>
    <property type="match status" value="1"/>
</dbReference>
<dbReference type="Pfam" id="PF00171">
    <property type="entry name" value="Aldedh"/>
    <property type="match status" value="1"/>
</dbReference>
<keyword evidence="6" id="KW-1185">Reference proteome</keyword>
<dbReference type="Gene3D" id="3.40.605.10">
    <property type="entry name" value="Aldehyde Dehydrogenase, Chain A, domain 1"/>
    <property type="match status" value="1"/>
</dbReference>
<dbReference type="RefSeq" id="WP_092267679.1">
    <property type="nucleotide sequence ID" value="NZ_FORT01000004.1"/>
</dbReference>
<dbReference type="SUPFAM" id="SSF53720">
    <property type="entry name" value="ALDH-like"/>
    <property type="match status" value="1"/>
</dbReference>
<organism evidence="5 6">
    <name type="scientific">Brevibacillus centrosporus</name>
    <dbReference type="NCBI Taxonomy" id="54910"/>
    <lineage>
        <taxon>Bacteria</taxon>
        <taxon>Bacillati</taxon>
        <taxon>Bacillota</taxon>
        <taxon>Bacilli</taxon>
        <taxon>Bacillales</taxon>
        <taxon>Paenibacillaceae</taxon>
        <taxon>Brevibacillus</taxon>
    </lineage>
</organism>
<evidence type="ECO:0000259" key="4">
    <source>
        <dbReference type="Pfam" id="PF00171"/>
    </source>
</evidence>
<dbReference type="Proteomes" id="UP000198915">
    <property type="component" value="Unassembled WGS sequence"/>
</dbReference>
<evidence type="ECO:0000256" key="3">
    <source>
        <dbReference type="RuleBase" id="RU003345"/>
    </source>
</evidence>
<dbReference type="InterPro" id="IPR016161">
    <property type="entry name" value="Ald_DH/histidinol_DH"/>
</dbReference>
<feature type="domain" description="Aldehyde dehydrogenase" evidence="4">
    <location>
        <begin position="19"/>
        <end position="475"/>
    </location>
</feature>
<accession>A0A1I3SLH2</accession>
<evidence type="ECO:0000256" key="1">
    <source>
        <dbReference type="ARBA" id="ARBA00023002"/>
    </source>
</evidence>
<dbReference type="InterPro" id="IPR029510">
    <property type="entry name" value="Ald_DH_CS_GLU"/>
</dbReference>
<evidence type="ECO:0000256" key="2">
    <source>
        <dbReference type="PROSITE-ProRule" id="PRU10007"/>
    </source>
</evidence>
<name>A0A1I3SLH2_9BACL</name>
<gene>
    <name evidence="5" type="ORF">SAMN05518846_104225</name>
</gene>
<dbReference type="EMBL" id="FORT01000004">
    <property type="protein sequence ID" value="SFJ59654.1"/>
    <property type="molecule type" value="Genomic_DNA"/>
</dbReference>
<dbReference type="AlphaFoldDB" id="A0A1I3SLH2"/>
<sequence>MSVGRIHLLINNEEISTENYMEVRDPGRLSDVVGLVAKGSTQHVGMAVEAAHQAFLSWRKTPLHERMALLKQAASLLEKEASDLAVMVSRENGMLLSTTKLEITHLAISAIKNTVELAQTFFQETRVEDAQSWVSVEKRPIGVIAGIVPWNAPLVLTMQKVAPALIAGNTIVIKPSPFAPMGASTVLKKMAALFPPGVISVIHGDADVGKALTTHPLVRKVSFTGGGRTAAHVMRDAADALKSVHFELGGNDPAIVLDDANLDEVVPKIAAGVFRRSGQVCFAIKRIYVPQYLYDSFHAKLCEYVESFKIGHGLNEQATFGPLNNKQQYQYVQDLTARLKNSQATVTHLGTKLEPDNWENGYYLQPAVVRDVEPGQEIVTCEQFGPVIPLISYRTEEEVVEMANQTEYGLGSSVWSADPDRALRLARDLEAGMTFVNGHGQTPLGYRHMPFGGVKQSGIGRENGEVGLAEYIEYHAINLHRTT</sequence>
<evidence type="ECO:0000313" key="6">
    <source>
        <dbReference type="Proteomes" id="UP000198915"/>
    </source>
</evidence>
<dbReference type="STRING" id="1884381.SAMN05518846_104225"/>
<evidence type="ECO:0000313" key="5">
    <source>
        <dbReference type="EMBL" id="SFJ59654.1"/>
    </source>
</evidence>